<dbReference type="GO" id="GO:0006508">
    <property type="term" value="P:proteolysis"/>
    <property type="evidence" value="ECO:0007669"/>
    <property type="project" value="UniProtKB-KW"/>
</dbReference>
<dbReference type="NCBIfam" id="TIGR02069">
    <property type="entry name" value="cyanophycinase"/>
    <property type="match status" value="1"/>
</dbReference>
<keyword evidence="7 9" id="KW-0378">Hydrolase</keyword>
<name>A0A6J4J2L3_9CHLR</name>
<dbReference type="Pfam" id="PF03575">
    <property type="entry name" value="Peptidase_S51"/>
    <property type="match status" value="1"/>
</dbReference>
<dbReference type="AlphaFoldDB" id="A0A6J4J2L3"/>
<evidence type="ECO:0000256" key="6">
    <source>
        <dbReference type="ARBA" id="ARBA00022670"/>
    </source>
</evidence>
<sequence>MNQNIGDSTLSVWDTSFSVDVDNGCGHKARMSADYSIEVCYNRAAMAFEGDDQTPPDTNSGMLMLIGGAEDKVGNRAILRRFVELAGGSKARIAIIATASEIHGIVGHTYHHIFSELGVADVHVMDLNRREQCLEPENLEPLDDATGIFLTGGNQLKLMTIIGGTPAATRIRRIYRRGAVVAGTSAGASAVCQHMMAYGLSGTTPRKAMMHFAPGLGLVTRLLVDQHFGARGRTGRLITAIAHNPYLIGVGLDEDTAVEVDARRMVRVFGRGSVMFVDGAGANYNNIHRLPDNAPLAMFDLRFHILTHGHSFDVHARQPVVPTIPPAPFEPEVYFEGEGI</sequence>
<evidence type="ECO:0000256" key="8">
    <source>
        <dbReference type="ARBA" id="ARBA00022825"/>
    </source>
</evidence>
<dbReference type="CDD" id="cd03145">
    <property type="entry name" value="GAT1_cyanophycinase"/>
    <property type="match status" value="1"/>
</dbReference>
<dbReference type="InterPro" id="IPR029062">
    <property type="entry name" value="Class_I_gatase-like"/>
</dbReference>
<accession>A0A6J4J2L3</accession>
<evidence type="ECO:0000256" key="3">
    <source>
        <dbReference type="ARBA" id="ARBA00006534"/>
    </source>
</evidence>
<evidence type="ECO:0000256" key="1">
    <source>
        <dbReference type="ARBA" id="ARBA00001092"/>
    </source>
</evidence>
<evidence type="ECO:0000256" key="4">
    <source>
        <dbReference type="ARBA" id="ARBA00013115"/>
    </source>
</evidence>
<evidence type="ECO:0000256" key="2">
    <source>
        <dbReference type="ARBA" id="ARBA00002039"/>
    </source>
</evidence>
<dbReference type="GO" id="GO:0004180">
    <property type="term" value="F:carboxypeptidase activity"/>
    <property type="evidence" value="ECO:0007669"/>
    <property type="project" value="UniProtKB-KW"/>
</dbReference>
<dbReference type="PANTHER" id="PTHR36175:SF1">
    <property type="entry name" value="CYANOPHYCINASE"/>
    <property type="match status" value="1"/>
</dbReference>
<keyword evidence="8" id="KW-0720">Serine protease</keyword>
<evidence type="ECO:0000256" key="7">
    <source>
        <dbReference type="ARBA" id="ARBA00022801"/>
    </source>
</evidence>
<dbReference type="InterPro" id="IPR005320">
    <property type="entry name" value="Peptidase_S51"/>
</dbReference>
<gene>
    <name evidence="9" type="ORF">AVDCRST_MAG26-2533</name>
</gene>
<evidence type="ECO:0000256" key="5">
    <source>
        <dbReference type="ARBA" id="ARBA00015719"/>
    </source>
</evidence>
<comment type="function">
    <text evidence="2">Exopeptidase that catalyzes the hydrolytic cleavage of multi-L-arginyl-poly-L-aspartic acid (cyanophycin; a water-insoluble reserve polymer) into aspartate-arginine dipeptides.</text>
</comment>
<dbReference type="PANTHER" id="PTHR36175">
    <property type="entry name" value="CYANOPHYCINASE"/>
    <property type="match status" value="1"/>
</dbReference>
<dbReference type="EMBL" id="CADCTK010000581">
    <property type="protein sequence ID" value="CAA9265307.1"/>
    <property type="molecule type" value="Genomic_DNA"/>
</dbReference>
<keyword evidence="6" id="KW-0645">Protease</keyword>
<comment type="similarity">
    <text evidence="3">Belongs to the peptidase S51 family.</text>
</comment>
<reference evidence="9" key="1">
    <citation type="submission" date="2020-02" db="EMBL/GenBank/DDBJ databases">
        <authorList>
            <person name="Meier V. D."/>
        </authorList>
    </citation>
    <scope>NUCLEOTIDE SEQUENCE</scope>
    <source>
        <strain evidence="9">AVDCRST_MAG26</strain>
    </source>
</reference>
<dbReference type="SUPFAM" id="SSF52317">
    <property type="entry name" value="Class I glutamine amidotransferase-like"/>
    <property type="match status" value="1"/>
</dbReference>
<dbReference type="Gene3D" id="3.40.50.880">
    <property type="match status" value="1"/>
</dbReference>
<dbReference type="EC" id="3.4.15.6" evidence="4"/>
<organism evidence="9">
    <name type="scientific">uncultured Chloroflexia bacterium</name>
    <dbReference type="NCBI Taxonomy" id="1672391"/>
    <lineage>
        <taxon>Bacteria</taxon>
        <taxon>Bacillati</taxon>
        <taxon>Chloroflexota</taxon>
        <taxon>Chloroflexia</taxon>
        <taxon>environmental samples</taxon>
    </lineage>
</organism>
<dbReference type="InterPro" id="IPR011811">
    <property type="entry name" value="Peptidase_S51_cyanophycinase"/>
</dbReference>
<proteinExistence type="inferred from homology"/>
<dbReference type="GO" id="GO:0008236">
    <property type="term" value="F:serine-type peptidase activity"/>
    <property type="evidence" value="ECO:0007669"/>
    <property type="project" value="UniProtKB-KW"/>
</dbReference>
<comment type="catalytic activity">
    <reaction evidence="1">
        <text>[L-4-(L-arginin-2-N-yl)aspartate](n) + H2O = [L-4-(L-arginin-2-N-yl)aspartate](n-1) + L-4-(L-arginin-2-N-yl)aspartate</text>
        <dbReference type="Rhea" id="RHEA:12845"/>
        <dbReference type="Rhea" id="RHEA-COMP:13728"/>
        <dbReference type="Rhea" id="RHEA-COMP:13734"/>
        <dbReference type="ChEBI" id="CHEBI:15377"/>
        <dbReference type="ChEBI" id="CHEBI:137986"/>
        <dbReference type="ChEBI" id="CHEBI:137991"/>
        <dbReference type="EC" id="3.4.15.6"/>
    </reaction>
</comment>
<evidence type="ECO:0000313" key="9">
    <source>
        <dbReference type="EMBL" id="CAA9265307.1"/>
    </source>
</evidence>
<protein>
    <recommendedName>
        <fullName evidence="5">Cyanophycinase</fullName>
        <ecNumber evidence="4">3.4.15.6</ecNumber>
    </recommendedName>
</protein>
<keyword evidence="9" id="KW-0121">Carboxypeptidase</keyword>
<dbReference type="GO" id="GO:0008241">
    <property type="term" value="F:peptidyl-dipeptidase activity"/>
    <property type="evidence" value="ECO:0007669"/>
    <property type="project" value="UniProtKB-EC"/>
</dbReference>